<keyword evidence="1" id="KW-1133">Transmembrane helix</keyword>
<evidence type="ECO:0000313" key="2">
    <source>
        <dbReference type="EMBL" id="MBO0416714.1"/>
    </source>
</evidence>
<name>A0A1W0CDP7_9NEIS</name>
<feature type="transmembrane region" description="Helical" evidence="1">
    <location>
        <begin position="42"/>
        <end position="65"/>
    </location>
</feature>
<comment type="caution">
    <text evidence="3">The sequence shown here is derived from an EMBL/GenBank/DDBJ whole genome shotgun (WGS) entry which is preliminary data.</text>
</comment>
<accession>A0A1W0CDP7</accession>
<keyword evidence="1" id="KW-0472">Membrane</keyword>
<evidence type="ECO:0000313" key="3">
    <source>
        <dbReference type="EMBL" id="OQS40747.1"/>
    </source>
</evidence>
<dbReference type="AlphaFoldDB" id="A0A1W0CDP7"/>
<protein>
    <submittedName>
        <fullName evidence="3">Uncharacterized protein</fullName>
    </submittedName>
</protein>
<feature type="transmembrane region" description="Helical" evidence="1">
    <location>
        <begin position="7"/>
        <end position="30"/>
    </location>
</feature>
<dbReference type="STRING" id="394935.GCA_000758475_01559"/>
<gene>
    <name evidence="3" type="ORF">B0T45_10195</name>
    <name evidence="2" type="ORF">J1C50_14460</name>
</gene>
<dbReference type="OrthoDB" id="8595924at2"/>
<dbReference type="RefSeq" id="WP_043590936.1">
    <property type="nucleotide sequence ID" value="NZ_AP019312.1"/>
</dbReference>
<reference evidence="2 5" key="2">
    <citation type="submission" date="2021-03" db="EMBL/GenBank/DDBJ databases">
        <title>First Case of infection caused by Chromobacterium haemolyticum derived from water in China.</title>
        <authorList>
            <person name="Chen J."/>
            <person name="Liu C."/>
        </authorList>
    </citation>
    <scope>NUCLEOTIDE SEQUENCE [LARGE SCALE GENOMIC DNA]</scope>
    <source>
        <strain evidence="2 5">WJ-5</strain>
    </source>
</reference>
<keyword evidence="1" id="KW-0812">Transmembrane</keyword>
<proteinExistence type="predicted"/>
<reference evidence="3 4" key="1">
    <citation type="submission" date="2017-02" db="EMBL/GenBank/DDBJ databases">
        <title>Chromobacterium haemolyticum H5244.</title>
        <authorList>
            <person name="Gulvik C.A."/>
        </authorList>
    </citation>
    <scope>NUCLEOTIDE SEQUENCE [LARGE SCALE GENOMIC DNA]</scope>
    <source>
        <strain evidence="3 4">H5244</strain>
    </source>
</reference>
<keyword evidence="5" id="KW-1185">Reference proteome</keyword>
<evidence type="ECO:0000256" key="1">
    <source>
        <dbReference type="SAM" id="Phobius"/>
    </source>
</evidence>
<evidence type="ECO:0000313" key="5">
    <source>
        <dbReference type="Proteomes" id="UP000664349"/>
    </source>
</evidence>
<evidence type="ECO:0000313" key="4">
    <source>
        <dbReference type="Proteomes" id="UP000192721"/>
    </source>
</evidence>
<organism evidence="3 4">
    <name type="scientific">Chromobacterium haemolyticum</name>
    <dbReference type="NCBI Taxonomy" id="394935"/>
    <lineage>
        <taxon>Bacteria</taxon>
        <taxon>Pseudomonadati</taxon>
        <taxon>Pseudomonadota</taxon>
        <taxon>Betaproteobacteria</taxon>
        <taxon>Neisseriales</taxon>
        <taxon>Chromobacteriaceae</taxon>
        <taxon>Chromobacterium</taxon>
    </lineage>
</organism>
<dbReference type="Proteomes" id="UP000192721">
    <property type="component" value="Unassembled WGS sequence"/>
</dbReference>
<dbReference type="EMBL" id="MUKV01000010">
    <property type="protein sequence ID" value="OQS40747.1"/>
    <property type="molecule type" value="Genomic_DNA"/>
</dbReference>
<dbReference type="GeneID" id="58561216"/>
<dbReference type="Proteomes" id="UP000664349">
    <property type="component" value="Unassembled WGS sequence"/>
</dbReference>
<dbReference type="EMBL" id="JAFLRD010000011">
    <property type="protein sequence ID" value="MBO0416714.1"/>
    <property type="molecule type" value="Genomic_DNA"/>
</dbReference>
<sequence>MSKRAWYGGAVCALLASGGLAWLGLMLAGFGASGSNGGTPEWPFLVAKALGFAGFAMFVCGLVACKEAN</sequence>